<gene>
    <name evidence="1" type="ORF">MM415A04150_0005</name>
</gene>
<sequence>MKDIENRWTFDDLIGDYTIWVKSCPSCPIYQVTKDGHPPTESSGGYPNKEALLKLKGMSARKERYNG</sequence>
<reference evidence="1" key="1">
    <citation type="submission" date="2020-03" db="EMBL/GenBank/DDBJ databases">
        <title>The deep terrestrial virosphere.</title>
        <authorList>
            <person name="Holmfeldt K."/>
            <person name="Nilsson E."/>
            <person name="Simone D."/>
            <person name="Lopez-Fernandez M."/>
            <person name="Wu X."/>
            <person name="de Brujin I."/>
            <person name="Lundin D."/>
            <person name="Andersson A."/>
            <person name="Bertilsson S."/>
            <person name="Dopson M."/>
        </authorList>
    </citation>
    <scope>NUCLEOTIDE SEQUENCE</scope>
    <source>
        <strain evidence="1">MM415A04150</strain>
    </source>
</reference>
<organism evidence="1">
    <name type="scientific">viral metagenome</name>
    <dbReference type="NCBI Taxonomy" id="1070528"/>
    <lineage>
        <taxon>unclassified sequences</taxon>
        <taxon>metagenomes</taxon>
        <taxon>organismal metagenomes</taxon>
    </lineage>
</organism>
<protein>
    <submittedName>
        <fullName evidence="1">Uncharacterized protein</fullName>
    </submittedName>
</protein>
<name>A0A6M3JIN0_9ZZZZ</name>
<dbReference type="AlphaFoldDB" id="A0A6M3JIN0"/>
<evidence type="ECO:0000313" key="1">
    <source>
        <dbReference type="EMBL" id="QJA69934.1"/>
    </source>
</evidence>
<proteinExistence type="predicted"/>
<dbReference type="EMBL" id="MT141749">
    <property type="protein sequence ID" value="QJA69934.1"/>
    <property type="molecule type" value="Genomic_DNA"/>
</dbReference>
<accession>A0A6M3JIN0</accession>